<proteinExistence type="predicted"/>
<keyword evidence="1" id="KW-1133">Transmembrane helix</keyword>
<dbReference type="Gene3D" id="2.60.120.1440">
    <property type="match status" value="1"/>
</dbReference>
<evidence type="ECO:0000259" key="3">
    <source>
        <dbReference type="Pfam" id="PF16344"/>
    </source>
</evidence>
<dbReference type="Pfam" id="PF16344">
    <property type="entry name" value="FecR_C"/>
    <property type="match status" value="1"/>
</dbReference>
<feature type="domain" description="Protein FecR C-terminal" evidence="3">
    <location>
        <begin position="302"/>
        <end position="368"/>
    </location>
</feature>
<dbReference type="Pfam" id="PF04773">
    <property type="entry name" value="FecR"/>
    <property type="match status" value="1"/>
</dbReference>
<organism evidence="4 5">
    <name type="scientific">Sphingobacterium tabacisoli</name>
    <dbReference type="NCBI Taxonomy" id="2044855"/>
    <lineage>
        <taxon>Bacteria</taxon>
        <taxon>Pseudomonadati</taxon>
        <taxon>Bacteroidota</taxon>
        <taxon>Sphingobacteriia</taxon>
        <taxon>Sphingobacteriales</taxon>
        <taxon>Sphingobacteriaceae</taxon>
        <taxon>Sphingobacterium</taxon>
    </lineage>
</organism>
<evidence type="ECO:0000313" key="5">
    <source>
        <dbReference type="Proteomes" id="UP001597440"/>
    </source>
</evidence>
<feature type="transmembrane region" description="Helical" evidence="1">
    <location>
        <begin position="74"/>
        <end position="95"/>
    </location>
</feature>
<comment type="caution">
    <text evidence="4">The sequence shown here is derived from an EMBL/GenBank/DDBJ whole genome shotgun (WGS) entry which is preliminary data.</text>
</comment>
<feature type="domain" description="FecR protein" evidence="2">
    <location>
        <begin position="168"/>
        <end position="261"/>
    </location>
</feature>
<dbReference type="RefSeq" id="WP_210354913.1">
    <property type="nucleotide sequence ID" value="NZ_JAEQMU010000002.1"/>
</dbReference>
<dbReference type="EMBL" id="JBHULD010000025">
    <property type="protein sequence ID" value="MFD2556673.1"/>
    <property type="molecule type" value="Genomic_DNA"/>
</dbReference>
<dbReference type="PANTHER" id="PTHR30273">
    <property type="entry name" value="PERIPLASMIC SIGNAL SENSOR AND SIGMA FACTOR ACTIVATOR FECR-RELATED"/>
    <property type="match status" value="1"/>
</dbReference>
<keyword evidence="1" id="KW-0812">Transmembrane</keyword>
<keyword evidence="5" id="KW-1185">Reference proteome</keyword>
<evidence type="ECO:0000256" key="1">
    <source>
        <dbReference type="SAM" id="Phobius"/>
    </source>
</evidence>
<gene>
    <name evidence="4" type="ORF">ACFSQW_19960</name>
</gene>
<keyword evidence="1" id="KW-0472">Membrane</keyword>
<evidence type="ECO:0000259" key="2">
    <source>
        <dbReference type="Pfam" id="PF04773"/>
    </source>
</evidence>
<dbReference type="InterPro" id="IPR032508">
    <property type="entry name" value="FecR_C"/>
</dbReference>
<accession>A0ABW5L7D5</accession>
<protein>
    <submittedName>
        <fullName evidence="4">FecR domain-containing protein</fullName>
    </submittedName>
</protein>
<dbReference type="Proteomes" id="UP001597440">
    <property type="component" value="Unassembled WGS sequence"/>
</dbReference>
<dbReference type="PIRSF" id="PIRSF018266">
    <property type="entry name" value="FecR"/>
    <property type="match status" value="1"/>
</dbReference>
<dbReference type="InterPro" id="IPR012373">
    <property type="entry name" value="Ferrdict_sens_TM"/>
</dbReference>
<dbReference type="Gene3D" id="3.55.50.30">
    <property type="match status" value="1"/>
</dbReference>
<dbReference type="InterPro" id="IPR006860">
    <property type="entry name" value="FecR"/>
</dbReference>
<reference evidence="5" key="1">
    <citation type="journal article" date="2019" name="Int. J. Syst. Evol. Microbiol.">
        <title>The Global Catalogue of Microorganisms (GCM) 10K type strain sequencing project: providing services to taxonomists for standard genome sequencing and annotation.</title>
        <authorList>
            <consortium name="The Broad Institute Genomics Platform"/>
            <consortium name="The Broad Institute Genome Sequencing Center for Infectious Disease"/>
            <person name="Wu L."/>
            <person name="Ma J."/>
        </authorList>
    </citation>
    <scope>NUCLEOTIDE SEQUENCE [LARGE SCALE GENOMIC DNA]</scope>
    <source>
        <strain evidence="5">KCTC 52298</strain>
    </source>
</reference>
<name>A0ABW5L7D5_9SPHI</name>
<dbReference type="PANTHER" id="PTHR30273:SF2">
    <property type="entry name" value="PROTEIN FECR"/>
    <property type="match status" value="1"/>
</dbReference>
<evidence type="ECO:0000313" key="4">
    <source>
        <dbReference type="EMBL" id="MFD2556673.1"/>
    </source>
</evidence>
<sequence length="376" mass="42341">MDRDQILSLIEKLRANTISIQEHDELLAWYRAVSYQDAVYPSEEQQVKTKILYRLMTNTGFVHQLHKKRSIRRIWYRAAAACILFLFMGSAYYWISQEKTNEQLVVKQNVVDYLPGGNKAQLILEDGSKIDLDGDQSSLLVGDEVTYADGSSVASKIPESKPSGRLQLVTPRGGQYQITLSDGTKVWLNSDSHLKYPLHFTAAERTIELEGEAYFEVAHNHKPFIVKTDRQIIQVLGTKFNVSSYSENTVATTTLLEGSVRVNTSYGNNLLMPGHELVVTTSGTKMNEVYAKDAIAWKDGLFVFDNITLDGVMDKVSRWYNVDIHFADESLKKELVFAVIKKSKSVSVVLDKIASTGVANFRVDRGRISVTNKSKK</sequence>